<dbReference type="InterPro" id="IPR000008">
    <property type="entry name" value="C2_dom"/>
</dbReference>
<dbReference type="RefSeq" id="XP_013397846.1">
    <property type="nucleotide sequence ID" value="XM_013542392.1"/>
</dbReference>
<feature type="region of interest" description="Disordered" evidence="2">
    <location>
        <begin position="257"/>
        <end position="295"/>
    </location>
</feature>
<feature type="region of interest" description="Disordered" evidence="2">
    <location>
        <begin position="1"/>
        <end position="69"/>
    </location>
</feature>
<dbReference type="GO" id="GO:0005096">
    <property type="term" value="F:GTPase activator activity"/>
    <property type="evidence" value="ECO:0007669"/>
    <property type="project" value="UniProtKB-KW"/>
</dbReference>
<dbReference type="AlphaFoldDB" id="A0A1S3IIY2"/>
<dbReference type="GO" id="GO:0046578">
    <property type="term" value="P:regulation of Ras protein signal transduction"/>
    <property type="evidence" value="ECO:0007669"/>
    <property type="project" value="TreeGrafter"/>
</dbReference>
<dbReference type="GO" id="GO:0030030">
    <property type="term" value="P:cell projection organization"/>
    <property type="evidence" value="ECO:0007669"/>
    <property type="project" value="TreeGrafter"/>
</dbReference>
<evidence type="ECO:0000256" key="2">
    <source>
        <dbReference type="SAM" id="MobiDB-lite"/>
    </source>
</evidence>
<evidence type="ECO:0000313" key="6">
    <source>
        <dbReference type="Proteomes" id="UP000085678"/>
    </source>
</evidence>
<dbReference type="PROSITE" id="PS50106">
    <property type="entry name" value="PDZ"/>
    <property type="match status" value="1"/>
</dbReference>
<dbReference type="OMA" id="ATTCQKG"/>
<feature type="compositionally biased region" description="Basic and acidic residues" evidence="2">
    <location>
        <begin position="314"/>
        <end position="323"/>
    </location>
</feature>
<keyword evidence="1" id="KW-0343">GTPase activation</keyword>
<dbReference type="GO" id="GO:0016477">
    <property type="term" value="P:cell migration"/>
    <property type="evidence" value="ECO:0007669"/>
    <property type="project" value="TreeGrafter"/>
</dbReference>
<dbReference type="InterPro" id="IPR000198">
    <property type="entry name" value="RhoGAP_dom"/>
</dbReference>
<proteinExistence type="predicted"/>
<dbReference type="SMART" id="SM00324">
    <property type="entry name" value="RhoGAP"/>
    <property type="match status" value="1"/>
</dbReference>
<dbReference type="InterPro" id="IPR035892">
    <property type="entry name" value="C2_domain_sf"/>
</dbReference>
<dbReference type="SMART" id="SM00228">
    <property type="entry name" value="PDZ"/>
    <property type="match status" value="1"/>
</dbReference>
<feature type="region of interest" description="Disordered" evidence="2">
    <location>
        <begin position="926"/>
        <end position="958"/>
    </location>
</feature>
<feature type="domain" description="PDZ" evidence="4">
    <location>
        <begin position="86"/>
        <end position="156"/>
    </location>
</feature>
<feature type="compositionally biased region" description="Basic residues" evidence="2">
    <location>
        <begin position="8"/>
        <end position="18"/>
    </location>
</feature>
<dbReference type="InterPro" id="IPR052118">
    <property type="entry name" value="Rho-GAP_regulator"/>
</dbReference>
<dbReference type="Pfam" id="PF00595">
    <property type="entry name" value="PDZ"/>
    <property type="match status" value="1"/>
</dbReference>
<dbReference type="Proteomes" id="UP000085678">
    <property type="component" value="Unplaced"/>
</dbReference>
<feature type="region of interest" description="Disordered" evidence="2">
    <location>
        <begin position="314"/>
        <end position="370"/>
    </location>
</feature>
<gene>
    <name evidence="7" type="primary">LOC106164466</name>
</gene>
<dbReference type="Gene3D" id="2.60.40.150">
    <property type="entry name" value="C2 domain"/>
    <property type="match status" value="1"/>
</dbReference>
<feature type="compositionally biased region" description="Polar residues" evidence="2">
    <location>
        <begin position="266"/>
        <end position="276"/>
    </location>
</feature>
<evidence type="ECO:0000313" key="7">
    <source>
        <dbReference type="RefSeq" id="XP_013397846.1"/>
    </source>
</evidence>
<dbReference type="Pfam" id="PF25336">
    <property type="entry name" value="C2_SYDE"/>
    <property type="match status" value="1"/>
</dbReference>
<dbReference type="PROSITE" id="PS50004">
    <property type="entry name" value="C2"/>
    <property type="match status" value="1"/>
</dbReference>
<evidence type="ECO:0000259" key="5">
    <source>
        <dbReference type="PROSITE" id="PS50238"/>
    </source>
</evidence>
<dbReference type="SUPFAM" id="SSF48350">
    <property type="entry name" value="GTPase activation domain, GAP"/>
    <property type="match status" value="1"/>
</dbReference>
<dbReference type="PANTHER" id="PTHR46150:SF3">
    <property type="entry name" value="RHO GTPASE-ACTIVATING PROTEIN 100F"/>
    <property type="match status" value="1"/>
</dbReference>
<reference evidence="7" key="1">
    <citation type="submission" date="2025-08" db="UniProtKB">
        <authorList>
            <consortium name="RefSeq"/>
        </authorList>
    </citation>
    <scope>IDENTIFICATION</scope>
    <source>
        <tissue evidence="7">Gonads</tissue>
    </source>
</reference>
<dbReference type="Pfam" id="PF00620">
    <property type="entry name" value="RhoGAP"/>
    <property type="match status" value="1"/>
</dbReference>
<dbReference type="CDD" id="cd06718">
    <property type="entry name" value="PDZ_Par6-like"/>
    <property type="match status" value="1"/>
</dbReference>
<evidence type="ECO:0000256" key="1">
    <source>
        <dbReference type="ARBA" id="ARBA00022468"/>
    </source>
</evidence>
<feature type="domain" description="C2" evidence="3">
    <location>
        <begin position="572"/>
        <end position="687"/>
    </location>
</feature>
<dbReference type="GO" id="GO:0007165">
    <property type="term" value="P:signal transduction"/>
    <property type="evidence" value="ECO:0007669"/>
    <property type="project" value="InterPro"/>
</dbReference>
<sequence>MAETSAKGKNKKDKRSRSKSKERQSSRDRESDSPRRETCEKPLLQQSPKASPLSPRHRKGKKHDSSALDMGIKNMEITGDDVVIQTVEILKRPGQSLGFYIREGNGIDRTGGVFISRIAPGSIVEKNGLLRMGDEIVTVNTVNVTSMNLDDVVVLMSIPKKLTLTIRTRSYSRQGNTGTTIATIEPQKPVVVLKQGSVSFESRSEHEQDDSCPDEFILAGREAREAYSRQMAQGLGLPEGLRHSRSKALQHQIAAMEQVEKEDSNDSGLSSETSASYKGAEGGPKVNGMDDVDPKFCDTTDAKLKEDYERIRKQLQSKSDHSTLSRKASGKEPVLSSPQASAAAYYRTQKQQSLEYMSPRKSNKESPDYNSDSEIWGYHHDYHGLGDDTRSNSLPKINVENAEEMQDLVHKFNTLSHDLQEYDDQQAGMAAGPPYPTATSAKHKERHDSYSSSEYMSWTATLSPMLYRKFTQQPHIILRKPPADVLLSPHQIPNLDNSFDLKQEQKYSTIYHTVSQHGGPKMAEQNFSPDSVVSDTMDRARAMHLSSRLHDLQLSRKPLRIRIEDFLMYRPEVERKQMRLSPRTCVGLDGLLSIHIYCGHGLKSSKAALRDLYCVLEIDRMNKARTMIRTGAINFDWDEMFEIDLEDAWELSCLVYNWDPMSRHKLCFTGTINLVNFLHKIRAPTCKLALKMEPKGLIYLELSYKEAAVTLQRTPSIHRNALFGATLESVIRREKSGLRVPIIVHKCIEEIDRRGLETVGTYRVCGSARRKGELREEFEKNPFLVDLSPDNVMDIHVVTGLLKDYLRELPEPLFTNALYNMLVDALCVQMPGDPEGNAKLMLSILECLPKPNQDTMVMLLDHLNRVAKRSDINKMTTHNLAVCFGPVLLCPSPGSILNVSAAMDFKKHIQVVQYLLDIWPQERGLPMGLSESDHSTSSSAEQKKSPSTPSRSVQGDEK</sequence>
<dbReference type="InParanoid" id="A0A1S3IIY2"/>
<evidence type="ECO:0000259" key="3">
    <source>
        <dbReference type="PROSITE" id="PS50004"/>
    </source>
</evidence>
<feature type="compositionally biased region" description="Polar residues" evidence="2">
    <location>
        <begin position="945"/>
        <end position="958"/>
    </location>
</feature>
<dbReference type="FunCoup" id="A0A1S3IIY2">
    <property type="interactions" value="19"/>
</dbReference>
<dbReference type="InterPro" id="IPR036034">
    <property type="entry name" value="PDZ_sf"/>
</dbReference>
<accession>A0A1S3IIY2</accession>
<evidence type="ECO:0000259" key="4">
    <source>
        <dbReference type="PROSITE" id="PS50106"/>
    </source>
</evidence>
<dbReference type="PROSITE" id="PS50238">
    <property type="entry name" value="RHOGAP"/>
    <property type="match status" value="1"/>
</dbReference>
<keyword evidence="6" id="KW-1185">Reference proteome</keyword>
<dbReference type="GeneID" id="106164466"/>
<protein>
    <submittedName>
        <fullName evidence="7">Rho GTPase-activating protein 100F</fullName>
    </submittedName>
</protein>
<dbReference type="Gene3D" id="2.30.42.10">
    <property type="match status" value="1"/>
</dbReference>
<dbReference type="SUPFAM" id="SSF49562">
    <property type="entry name" value="C2 domain (Calcium/lipid-binding domain, CaLB)"/>
    <property type="match status" value="1"/>
</dbReference>
<dbReference type="InterPro" id="IPR001478">
    <property type="entry name" value="PDZ"/>
</dbReference>
<dbReference type="STRING" id="7574.A0A1S3IIY2"/>
<feature type="domain" description="Rho-GAP" evidence="5">
    <location>
        <begin position="725"/>
        <end position="923"/>
    </location>
</feature>
<dbReference type="KEGG" id="lak:106164466"/>
<dbReference type="SUPFAM" id="SSF50156">
    <property type="entry name" value="PDZ domain-like"/>
    <property type="match status" value="1"/>
</dbReference>
<dbReference type="InterPro" id="IPR008936">
    <property type="entry name" value="Rho_GTPase_activation_prot"/>
</dbReference>
<name>A0A1S3IIY2_LINAN</name>
<organism evidence="6 7">
    <name type="scientific">Lingula anatina</name>
    <name type="common">Brachiopod</name>
    <name type="synonym">Lingula unguis</name>
    <dbReference type="NCBI Taxonomy" id="7574"/>
    <lineage>
        <taxon>Eukaryota</taxon>
        <taxon>Metazoa</taxon>
        <taxon>Spiralia</taxon>
        <taxon>Lophotrochozoa</taxon>
        <taxon>Brachiopoda</taxon>
        <taxon>Linguliformea</taxon>
        <taxon>Lingulata</taxon>
        <taxon>Lingulida</taxon>
        <taxon>Linguloidea</taxon>
        <taxon>Lingulidae</taxon>
        <taxon>Lingula</taxon>
    </lineage>
</organism>
<dbReference type="CDD" id="cd00030">
    <property type="entry name" value="C2"/>
    <property type="match status" value="1"/>
</dbReference>
<dbReference type="Gene3D" id="1.10.555.10">
    <property type="entry name" value="Rho GTPase activation protein"/>
    <property type="match status" value="1"/>
</dbReference>
<dbReference type="PANTHER" id="PTHR46150">
    <property type="entry name" value="RHO GTPASE-ACTIVATING PROTEIN 100F"/>
    <property type="match status" value="1"/>
</dbReference>
<dbReference type="GO" id="GO:0097060">
    <property type="term" value="C:synaptic membrane"/>
    <property type="evidence" value="ECO:0007669"/>
    <property type="project" value="TreeGrafter"/>
</dbReference>
<dbReference type="OrthoDB" id="120383at2759"/>
<dbReference type="InterPro" id="IPR057459">
    <property type="entry name" value="SYDE1/2_C2"/>
</dbReference>
<feature type="compositionally biased region" description="Basic and acidic residues" evidence="2">
    <location>
        <begin position="19"/>
        <end position="40"/>
    </location>
</feature>